<keyword evidence="1" id="KW-0472">Membrane</keyword>
<dbReference type="Pfam" id="PF08113">
    <property type="entry name" value="CoxIIa"/>
    <property type="match status" value="1"/>
</dbReference>
<evidence type="ECO:0000256" key="1">
    <source>
        <dbReference type="SAM" id="Phobius"/>
    </source>
</evidence>
<feature type="transmembrane region" description="Helical" evidence="1">
    <location>
        <begin position="43"/>
        <end position="65"/>
    </location>
</feature>
<dbReference type="RefSeq" id="WP_376774387.1">
    <property type="nucleotide sequence ID" value="NZ_JAGGLB010000006.1"/>
</dbReference>
<protein>
    <submittedName>
        <fullName evidence="2">F0F1-type ATP synthase assembly protein I</fullName>
    </submittedName>
</protein>
<keyword evidence="3" id="KW-1185">Reference proteome</keyword>
<organism evidence="2 3">
    <name type="scientific">Paenibacillus eucommiae</name>
    <dbReference type="NCBI Taxonomy" id="1355755"/>
    <lineage>
        <taxon>Bacteria</taxon>
        <taxon>Bacillati</taxon>
        <taxon>Bacillota</taxon>
        <taxon>Bacilli</taxon>
        <taxon>Bacillales</taxon>
        <taxon>Paenibacillaceae</taxon>
        <taxon>Paenibacillus</taxon>
    </lineage>
</organism>
<evidence type="ECO:0000313" key="2">
    <source>
        <dbReference type="EMBL" id="MBP1990783.1"/>
    </source>
</evidence>
<gene>
    <name evidence="2" type="ORF">J2Z66_002389</name>
</gene>
<proteinExistence type="predicted"/>
<dbReference type="Proteomes" id="UP001519287">
    <property type="component" value="Unassembled WGS sequence"/>
</dbReference>
<accession>A0ABS4ITA1</accession>
<comment type="caution">
    <text evidence="2">The sequence shown here is derived from an EMBL/GenBank/DDBJ whole genome shotgun (WGS) entry which is preliminary data.</text>
</comment>
<dbReference type="EMBL" id="JAGGLB010000006">
    <property type="protein sequence ID" value="MBP1990783.1"/>
    <property type="molecule type" value="Genomic_DNA"/>
</dbReference>
<dbReference type="InterPro" id="IPR012538">
    <property type="entry name" value="Cyt_c_oxidase_su2a"/>
</dbReference>
<sequence length="68" mass="7781">MNTQLDPKNTQVEKELKTEIEKELKTVEEKEAKTQDPPLRGTFASVLLLGAFLAVTWFAVFILFLSRQ</sequence>
<name>A0ABS4ITA1_9BACL</name>
<evidence type="ECO:0000313" key="3">
    <source>
        <dbReference type="Proteomes" id="UP001519287"/>
    </source>
</evidence>
<keyword evidence="1" id="KW-0812">Transmembrane</keyword>
<keyword evidence="1" id="KW-1133">Transmembrane helix</keyword>
<reference evidence="2 3" key="1">
    <citation type="submission" date="2021-03" db="EMBL/GenBank/DDBJ databases">
        <title>Genomic Encyclopedia of Type Strains, Phase IV (KMG-IV): sequencing the most valuable type-strain genomes for metagenomic binning, comparative biology and taxonomic classification.</title>
        <authorList>
            <person name="Goeker M."/>
        </authorList>
    </citation>
    <scope>NUCLEOTIDE SEQUENCE [LARGE SCALE GENOMIC DNA]</scope>
    <source>
        <strain evidence="2 3">DSM 26048</strain>
    </source>
</reference>